<evidence type="ECO:0000313" key="3">
    <source>
        <dbReference type="EMBL" id="AYN55448.1"/>
    </source>
</evidence>
<evidence type="ECO:0000256" key="1">
    <source>
        <dbReference type="SAM" id="MobiDB-lite"/>
    </source>
</evidence>
<organism evidence="3 4">
    <name type="scientific">Dickeya phage Coodle</name>
    <dbReference type="NCBI Taxonomy" id="2320188"/>
    <lineage>
        <taxon>Viruses</taxon>
        <taxon>Duplodnaviria</taxon>
        <taxon>Heunggongvirae</taxon>
        <taxon>Uroviricota</taxon>
        <taxon>Caudoviricetes</taxon>
        <taxon>Pantevenvirales</taxon>
        <taxon>Ackermannviridae</taxon>
        <taxon>Aglimvirinae</taxon>
        <taxon>Limestonevirus</taxon>
        <taxon>Limestonevirus limestone</taxon>
    </lineage>
</organism>
<feature type="compositionally biased region" description="Basic and acidic residues" evidence="1">
    <location>
        <begin position="102"/>
        <end position="119"/>
    </location>
</feature>
<feature type="region of interest" description="Disordered" evidence="1">
    <location>
        <begin position="102"/>
        <end position="133"/>
    </location>
</feature>
<feature type="domain" description="HNH nuclease" evidence="2">
    <location>
        <begin position="5"/>
        <end position="51"/>
    </location>
</feature>
<dbReference type="CDD" id="cd00085">
    <property type="entry name" value="HNHc"/>
    <property type="match status" value="1"/>
</dbReference>
<dbReference type="InterPro" id="IPR003615">
    <property type="entry name" value="HNH_nuc"/>
</dbReference>
<dbReference type="EMBL" id="MH807820">
    <property type="protein sequence ID" value="AYN55448.1"/>
    <property type="molecule type" value="Genomic_DNA"/>
</dbReference>
<sequence>MNYQNIYDSLIHRAKTRSLVGYSETHHIVPKCMGGNDDKQNLVELTPEEHYLAHQLLVKIHPNNFKLAFAANAMCINNDLSGRSCNKLFGWLRRRLSDSNKRMYNDNPDLRKKRSEQMKQTHAKHPHLRESQSQRLKVNNIQVVKQPWQSNHATQESLDIWKRAQEYYDWWLLNQKGYTSMAKAFGFKNKTTPHFTMVNKFKSGWIPKEDPDWLRFASQ</sequence>
<name>A0A3G2K914_9CAUD</name>
<dbReference type="SMART" id="SM00507">
    <property type="entry name" value="HNHc"/>
    <property type="match status" value="1"/>
</dbReference>
<evidence type="ECO:0000259" key="2">
    <source>
        <dbReference type="SMART" id="SM00507"/>
    </source>
</evidence>
<accession>A0A3G2K914</accession>
<proteinExistence type="predicted"/>
<evidence type="ECO:0000313" key="4">
    <source>
        <dbReference type="Proteomes" id="UP000274418"/>
    </source>
</evidence>
<dbReference type="Proteomes" id="UP000274418">
    <property type="component" value="Segment"/>
</dbReference>
<reference evidence="4" key="1">
    <citation type="submission" date="2018-08" db="EMBL/GenBank/DDBJ databases">
        <title>SRE bacteriophages.</title>
        <authorList>
            <person name="Carstens A.B."/>
            <person name="Djurhuus A.M."/>
            <person name="Kot W."/>
            <person name="Hansen L.H."/>
        </authorList>
    </citation>
    <scope>NUCLEOTIDE SEQUENCE [LARGE SCALE GENOMIC DNA]</scope>
</reference>
<protein>
    <recommendedName>
        <fullName evidence="2">HNH nuclease domain-containing protein</fullName>
    </recommendedName>
</protein>